<dbReference type="PANTHER" id="PTHR46066:SF2">
    <property type="entry name" value="CHITINASE DOMAIN-CONTAINING PROTEIN 1"/>
    <property type="match status" value="1"/>
</dbReference>
<evidence type="ECO:0000259" key="2">
    <source>
        <dbReference type="PROSITE" id="PS51910"/>
    </source>
</evidence>
<keyword evidence="4" id="KW-1185">Reference proteome</keyword>
<name>A0A5C8Z415_9ACTN</name>
<dbReference type="AlphaFoldDB" id="A0A5C8Z415"/>
<accession>A0A5C8Z415</accession>
<sequence>MSGVSTAAGVVVLALVLLVLAAHPLLPDRGDRAEDDDGAVAAGRPSTVVGASLPVWGAASGSATVAAHAEAFTTASPQLYEMTEDGGVALRSGLDPVAARTEVRRLRTAGVAVVPTVTNTRDGSWDTALAQRVLHDPFLRDQHVVALVDMVLREDVAGVDVDYEELTAADRTAFSAFLARLGPALRAHGRLLAVDVFAKDGDAGYDQRNLAQDYAAIGAAADQVRVMAYDWHWETSAAGPVAPLDWVRRVVEYAVTQVPRERLVLGVPTYGYDWAGQAPGQHHGQQQAGKQGQQGQEVRRAALASWAQAHVRAVDRGVPVRWDAQAQSPWLAYTDAAGEPHELWFEDGRSTAAKLELAREQRLGGVFLWLVGDVDPSTWPLLAAHRRGDAPVCAPPSADDGADDGAGDRSQRRAQARAQRGGAA</sequence>
<comment type="caution">
    <text evidence="3">The sequence shown here is derived from an EMBL/GenBank/DDBJ whole genome shotgun (WGS) entry which is preliminary data.</text>
</comment>
<dbReference type="PROSITE" id="PS51910">
    <property type="entry name" value="GH18_2"/>
    <property type="match status" value="1"/>
</dbReference>
<dbReference type="SMART" id="SM00636">
    <property type="entry name" value="Glyco_18"/>
    <property type="match status" value="1"/>
</dbReference>
<dbReference type="OrthoDB" id="99456at2"/>
<evidence type="ECO:0000313" key="4">
    <source>
        <dbReference type="Proteomes" id="UP000321234"/>
    </source>
</evidence>
<dbReference type="RefSeq" id="WP_147928474.1">
    <property type="nucleotide sequence ID" value="NZ_VKAC01000019.1"/>
</dbReference>
<feature type="region of interest" description="Disordered" evidence="1">
    <location>
        <begin position="391"/>
        <end position="424"/>
    </location>
</feature>
<dbReference type="Gene3D" id="3.10.50.10">
    <property type="match status" value="1"/>
</dbReference>
<evidence type="ECO:0000313" key="3">
    <source>
        <dbReference type="EMBL" id="TXR51680.1"/>
    </source>
</evidence>
<reference evidence="3 4" key="1">
    <citation type="submission" date="2019-07" db="EMBL/GenBank/DDBJ databases">
        <title>Quadrisphaera sp. strain DD2A genome sequencing and assembly.</title>
        <authorList>
            <person name="Kim I."/>
        </authorList>
    </citation>
    <scope>NUCLEOTIDE SEQUENCE [LARGE SCALE GENOMIC DNA]</scope>
    <source>
        <strain evidence="3 4">DD2A</strain>
    </source>
</reference>
<dbReference type="PANTHER" id="PTHR46066">
    <property type="entry name" value="CHITINASE DOMAIN-CONTAINING PROTEIN 1 FAMILY MEMBER"/>
    <property type="match status" value="1"/>
</dbReference>
<gene>
    <name evidence="3" type="ORF">FMM08_21885</name>
</gene>
<feature type="domain" description="GH18" evidence="2">
    <location>
        <begin position="47"/>
        <end position="392"/>
    </location>
</feature>
<dbReference type="SUPFAM" id="SSF51445">
    <property type="entry name" value="(Trans)glycosidases"/>
    <property type="match status" value="1"/>
</dbReference>
<dbReference type="EMBL" id="VKAC01000019">
    <property type="protein sequence ID" value="TXR51680.1"/>
    <property type="molecule type" value="Genomic_DNA"/>
</dbReference>
<dbReference type="GO" id="GO:0005975">
    <property type="term" value="P:carbohydrate metabolic process"/>
    <property type="evidence" value="ECO:0007669"/>
    <property type="project" value="InterPro"/>
</dbReference>
<proteinExistence type="predicted"/>
<dbReference type="InterPro" id="IPR017853">
    <property type="entry name" value="GH"/>
</dbReference>
<dbReference type="Proteomes" id="UP000321234">
    <property type="component" value="Unassembled WGS sequence"/>
</dbReference>
<organism evidence="3 4">
    <name type="scientific">Quadrisphaera setariae</name>
    <dbReference type="NCBI Taxonomy" id="2593304"/>
    <lineage>
        <taxon>Bacteria</taxon>
        <taxon>Bacillati</taxon>
        <taxon>Actinomycetota</taxon>
        <taxon>Actinomycetes</taxon>
        <taxon>Kineosporiales</taxon>
        <taxon>Kineosporiaceae</taxon>
        <taxon>Quadrisphaera</taxon>
    </lineage>
</organism>
<dbReference type="InterPro" id="IPR011583">
    <property type="entry name" value="Chitinase_II/V-like_cat"/>
</dbReference>
<dbReference type="InterPro" id="IPR001223">
    <property type="entry name" value="Glyco_hydro18_cat"/>
</dbReference>
<evidence type="ECO:0000256" key="1">
    <source>
        <dbReference type="SAM" id="MobiDB-lite"/>
    </source>
</evidence>
<dbReference type="GO" id="GO:0008061">
    <property type="term" value="F:chitin binding"/>
    <property type="evidence" value="ECO:0007669"/>
    <property type="project" value="InterPro"/>
</dbReference>
<dbReference type="GO" id="GO:0016787">
    <property type="term" value="F:hydrolase activity"/>
    <property type="evidence" value="ECO:0007669"/>
    <property type="project" value="UniProtKB-KW"/>
</dbReference>
<keyword evidence="3" id="KW-0378">Hydrolase</keyword>
<dbReference type="Gene3D" id="3.20.20.80">
    <property type="entry name" value="Glycosidases"/>
    <property type="match status" value="1"/>
</dbReference>
<dbReference type="InterPro" id="IPR029070">
    <property type="entry name" value="Chitinase_insertion_sf"/>
</dbReference>
<dbReference type="Pfam" id="PF00704">
    <property type="entry name" value="Glyco_hydro_18"/>
    <property type="match status" value="1"/>
</dbReference>
<feature type="region of interest" description="Disordered" evidence="1">
    <location>
        <begin position="276"/>
        <end position="296"/>
    </location>
</feature>
<protein>
    <submittedName>
        <fullName evidence="3">Peptidoglycan hydrolase</fullName>
    </submittedName>
</protein>